<dbReference type="InterPro" id="IPR001841">
    <property type="entry name" value="Znf_RING"/>
</dbReference>
<dbReference type="GO" id="GO:0061630">
    <property type="term" value="F:ubiquitin protein ligase activity"/>
    <property type="evidence" value="ECO:0007669"/>
    <property type="project" value="UniProtKB-EC"/>
</dbReference>
<evidence type="ECO:0000256" key="2">
    <source>
        <dbReference type="ARBA" id="ARBA00004906"/>
    </source>
</evidence>
<evidence type="ECO:0000256" key="3">
    <source>
        <dbReference type="ARBA" id="ARBA00012483"/>
    </source>
</evidence>
<keyword evidence="5" id="KW-0479">Metal-binding</keyword>
<dbReference type="Gene3D" id="3.30.40.10">
    <property type="entry name" value="Zinc/RING finger domain, C3HC4 (zinc finger)"/>
    <property type="match status" value="1"/>
</dbReference>
<proteinExistence type="predicted"/>
<dbReference type="PANTHER" id="PTHR46463:SF89">
    <property type="entry name" value="E3 UBIQUITIN-PROTEIN LIGASE RHB1A-RELATED"/>
    <property type="match status" value="1"/>
</dbReference>
<comment type="pathway">
    <text evidence="2">Protein modification; protein ubiquitination.</text>
</comment>
<dbReference type="SMART" id="SM00184">
    <property type="entry name" value="RING"/>
    <property type="match status" value="1"/>
</dbReference>
<dbReference type="PROSITE" id="PS50089">
    <property type="entry name" value="ZF_RING_2"/>
    <property type="match status" value="1"/>
</dbReference>
<gene>
    <name evidence="11" type="ORF">Din_032186</name>
</gene>
<evidence type="ECO:0000256" key="1">
    <source>
        <dbReference type="ARBA" id="ARBA00000900"/>
    </source>
</evidence>
<evidence type="ECO:0000256" key="7">
    <source>
        <dbReference type="ARBA" id="ARBA00022786"/>
    </source>
</evidence>
<keyword evidence="7" id="KW-0833">Ubl conjugation pathway</keyword>
<evidence type="ECO:0000256" key="6">
    <source>
        <dbReference type="ARBA" id="ARBA00022771"/>
    </source>
</evidence>
<dbReference type="EC" id="2.3.2.27" evidence="3"/>
<dbReference type="GO" id="GO:0008270">
    <property type="term" value="F:zinc ion binding"/>
    <property type="evidence" value="ECO:0007669"/>
    <property type="project" value="UniProtKB-KW"/>
</dbReference>
<keyword evidence="8" id="KW-0862">Zinc</keyword>
<evidence type="ECO:0000256" key="9">
    <source>
        <dbReference type="PROSITE-ProRule" id="PRU00175"/>
    </source>
</evidence>
<dbReference type="SUPFAM" id="SSF57850">
    <property type="entry name" value="RING/U-box"/>
    <property type="match status" value="1"/>
</dbReference>
<evidence type="ECO:0000256" key="8">
    <source>
        <dbReference type="ARBA" id="ARBA00022833"/>
    </source>
</evidence>
<dbReference type="Pfam" id="PF12678">
    <property type="entry name" value="zf-rbx1"/>
    <property type="match status" value="1"/>
</dbReference>
<evidence type="ECO:0000256" key="5">
    <source>
        <dbReference type="ARBA" id="ARBA00022723"/>
    </source>
</evidence>
<evidence type="ECO:0000256" key="4">
    <source>
        <dbReference type="ARBA" id="ARBA00022679"/>
    </source>
</evidence>
<comment type="catalytic activity">
    <reaction evidence="1">
        <text>S-ubiquitinyl-[E2 ubiquitin-conjugating enzyme]-L-cysteine + [acceptor protein]-L-lysine = [E2 ubiquitin-conjugating enzyme]-L-cysteine + N(6)-ubiquitinyl-[acceptor protein]-L-lysine.</text>
        <dbReference type="EC" id="2.3.2.27"/>
    </reaction>
</comment>
<reference evidence="11" key="1">
    <citation type="submission" date="2019-08" db="EMBL/GenBank/DDBJ databases">
        <title>Reference gene set and small RNA set construction with multiple tissues from Davidia involucrata Baill.</title>
        <authorList>
            <person name="Yang H."/>
            <person name="Zhou C."/>
            <person name="Li G."/>
            <person name="Wang J."/>
            <person name="Gao P."/>
            <person name="Wang M."/>
            <person name="Wang R."/>
            <person name="Zhao Y."/>
        </authorList>
    </citation>
    <scope>NUCLEOTIDE SEQUENCE</scope>
    <source>
        <tissue evidence="11">Mixed with DoveR01_LX</tissue>
    </source>
</reference>
<sequence length="210" mass="23399">MAMMLAIIYAESCQRCLLEGMGGCCCSSRKPQLHGTPIYYYCPPVLEEHESLTSHDSAVTAFTSGFLVDLNLDTSTPDTYRPPPTPIPYDVVLGHPQSTDSDSVGETISGSDFETAATCVELKELDYKDQAGFSPASPRKFKVEFLKSDVPISATEEEDMCPTCLEEYDVENPKIITKCNHRFHLSCILEWLERSDTCPICDQEMIFDTL</sequence>
<evidence type="ECO:0000259" key="10">
    <source>
        <dbReference type="PROSITE" id="PS50089"/>
    </source>
</evidence>
<accession>A0A5B7B2C5</accession>
<dbReference type="FunFam" id="3.30.40.10:FF:000376">
    <property type="entry name" value="Putative E3 ubiquitin-protein ligase RHB1A"/>
    <property type="match status" value="1"/>
</dbReference>
<dbReference type="InterPro" id="IPR013083">
    <property type="entry name" value="Znf_RING/FYVE/PHD"/>
</dbReference>
<organism evidence="11">
    <name type="scientific">Davidia involucrata</name>
    <name type="common">Dove tree</name>
    <dbReference type="NCBI Taxonomy" id="16924"/>
    <lineage>
        <taxon>Eukaryota</taxon>
        <taxon>Viridiplantae</taxon>
        <taxon>Streptophyta</taxon>
        <taxon>Embryophyta</taxon>
        <taxon>Tracheophyta</taxon>
        <taxon>Spermatophyta</taxon>
        <taxon>Magnoliopsida</taxon>
        <taxon>eudicotyledons</taxon>
        <taxon>Gunneridae</taxon>
        <taxon>Pentapetalae</taxon>
        <taxon>asterids</taxon>
        <taxon>Cornales</taxon>
        <taxon>Nyssaceae</taxon>
        <taxon>Davidia</taxon>
    </lineage>
</organism>
<keyword evidence="6 9" id="KW-0863">Zinc-finger</keyword>
<dbReference type="CDD" id="cd23116">
    <property type="entry name" value="RING-H2_AIRP1-like"/>
    <property type="match status" value="1"/>
</dbReference>
<keyword evidence="4" id="KW-0808">Transferase</keyword>
<protein>
    <recommendedName>
        <fullName evidence="3">RING-type E3 ubiquitin transferase</fullName>
        <ecNumber evidence="3">2.3.2.27</ecNumber>
    </recommendedName>
</protein>
<dbReference type="PANTHER" id="PTHR46463">
    <property type="entry name" value="ZINC FINGER, RING/FYVE/PHD-TYPE"/>
    <property type="match status" value="1"/>
</dbReference>
<name>A0A5B7B2C5_DAVIN</name>
<dbReference type="AlphaFoldDB" id="A0A5B7B2C5"/>
<dbReference type="InterPro" id="IPR024766">
    <property type="entry name" value="Znf_RING_H2"/>
</dbReference>
<dbReference type="EMBL" id="GHES01032186">
    <property type="protein sequence ID" value="MPA62745.1"/>
    <property type="molecule type" value="Transcribed_RNA"/>
</dbReference>
<feature type="domain" description="RING-type" evidence="10">
    <location>
        <begin position="161"/>
        <end position="202"/>
    </location>
</feature>
<evidence type="ECO:0000313" key="11">
    <source>
        <dbReference type="EMBL" id="MPA62745.1"/>
    </source>
</evidence>